<dbReference type="Pfam" id="PF00018">
    <property type="entry name" value="SH3_1"/>
    <property type="match status" value="2"/>
</dbReference>
<feature type="region of interest" description="Disordered" evidence="3">
    <location>
        <begin position="1"/>
        <end position="361"/>
    </location>
</feature>
<feature type="compositionally biased region" description="Pro residues" evidence="3">
    <location>
        <begin position="518"/>
        <end position="531"/>
    </location>
</feature>
<dbReference type="InParanoid" id="A0A673W2T2"/>
<dbReference type="Ensembl" id="ENSSTUT00000002667.1">
    <property type="protein sequence ID" value="ENSSTUP00000002501.1"/>
    <property type="gene ID" value="ENSSTUG00000001298.1"/>
</dbReference>
<feature type="compositionally biased region" description="Basic residues" evidence="3">
    <location>
        <begin position="344"/>
        <end position="354"/>
    </location>
</feature>
<reference evidence="5" key="2">
    <citation type="submission" date="2025-09" db="UniProtKB">
        <authorList>
            <consortium name="Ensembl"/>
        </authorList>
    </citation>
    <scope>IDENTIFICATION</scope>
</reference>
<dbReference type="GO" id="GO:0043328">
    <property type="term" value="P:protein transport to vacuole involved in ubiquitin-dependent protein catabolic process via the multivesicular body sorting pathway"/>
    <property type="evidence" value="ECO:0007669"/>
    <property type="project" value="TreeGrafter"/>
</dbReference>
<dbReference type="KEGG" id="stru:115194743"/>
<dbReference type="PANTHER" id="PTHR45929">
    <property type="entry name" value="JAK PATHWAY SIGNAL TRANSDUCTION ADAPTOR MOLECULE"/>
    <property type="match status" value="1"/>
</dbReference>
<dbReference type="SMART" id="SM00326">
    <property type="entry name" value="SH3"/>
    <property type="match status" value="3"/>
</dbReference>
<feature type="compositionally biased region" description="Polar residues" evidence="3">
    <location>
        <begin position="200"/>
        <end position="217"/>
    </location>
</feature>
<dbReference type="RefSeq" id="XP_029610513.1">
    <property type="nucleotide sequence ID" value="XM_029754653.1"/>
</dbReference>
<feature type="compositionally biased region" description="Pro residues" evidence="3">
    <location>
        <begin position="713"/>
        <end position="727"/>
    </location>
</feature>
<feature type="compositionally biased region" description="Basic and acidic residues" evidence="3">
    <location>
        <begin position="59"/>
        <end position="83"/>
    </location>
</feature>
<feature type="region of interest" description="Disordered" evidence="3">
    <location>
        <begin position="507"/>
        <end position="1029"/>
    </location>
</feature>
<feature type="compositionally biased region" description="Low complexity" evidence="3">
    <location>
        <begin position="728"/>
        <end position="742"/>
    </location>
</feature>
<feature type="region of interest" description="Disordered" evidence="3">
    <location>
        <begin position="398"/>
        <end position="486"/>
    </location>
</feature>
<dbReference type="GeneTree" id="ENSGT00940000155694"/>
<gene>
    <name evidence="5" type="primary">LOC115194743</name>
</gene>
<feature type="compositionally biased region" description="Polar residues" evidence="3">
    <location>
        <begin position="831"/>
        <end position="965"/>
    </location>
</feature>
<evidence type="ECO:0000313" key="6">
    <source>
        <dbReference type="Proteomes" id="UP000472277"/>
    </source>
</evidence>
<dbReference type="PANTHER" id="PTHR45929:SF2">
    <property type="entry name" value="SIGNAL TRANSDUCING ADAPTER MOLECULE 1"/>
    <property type="match status" value="1"/>
</dbReference>
<dbReference type="Gene3D" id="2.30.30.40">
    <property type="entry name" value="SH3 Domains"/>
    <property type="match status" value="3"/>
</dbReference>
<feature type="compositionally biased region" description="Pro residues" evidence="3">
    <location>
        <begin position="813"/>
        <end position="829"/>
    </location>
</feature>
<evidence type="ECO:0000256" key="2">
    <source>
        <dbReference type="PROSITE-ProRule" id="PRU00192"/>
    </source>
</evidence>
<feature type="compositionally biased region" description="Polar residues" evidence="3">
    <location>
        <begin position="1061"/>
        <end position="1085"/>
    </location>
</feature>
<feature type="compositionally biased region" description="Polar residues" evidence="3">
    <location>
        <begin position="1099"/>
        <end position="1121"/>
    </location>
</feature>
<feature type="region of interest" description="Disordered" evidence="3">
    <location>
        <begin position="1050"/>
        <end position="1127"/>
    </location>
</feature>
<reference evidence="5" key="1">
    <citation type="submission" date="2025-08" db="UniProtKB">
        <authorList>
            <consortium name="Ensembl"/>
        </authorList>
    </citation>
    <scope>IDENTIFICATION</scope>
</reference>
<keyword evidence="6" id="KW-1185">Reference proteome</keyword>
<feature type="domain" description="SH3" evidence="4">
    <location>
        <begin position="1275"/>
        <end position="1334"/>
    </location>
</feature>
<dbReference type="InterPro" id="IPR035835">
    <property type="entry name" value="Eve1_SH3_3"/>
</dbReference>
<evidence type="ECO:0000256" key="1">
    <source>
        <dbReference type="ARBA" id="ARBA00022443"/>
    </source>
</evidence>
<feature type="compositionally biased region" description="Pro residues" evidence="3">
    <location>
        <begin position="583"/>
        <end position="595"/>
    </location>
</feature>
<feature type="domain" description="SH3" evidence="4">
    <location>
        <begin position="1125"/>
        <end position="1184"/>
    </location>
</feature>
<organism evidence="5 6">
    <name type="scientific">Salmo trutta</name>
    <name type="common">Brown trout</name>
    <dbReference type="NCBI Taxonomy" id="8032"/>
    <lineage>
        <taxon>Eukaryota</taxon>
        <taxon>Metazoa</taxon>
        <taxon>Chordata</taxon>
        <taxon>Craniata</taxon>
        <taxon>Vertebrata</taxon>
        <taxon>Euteleostomi</taxon>
        <taxon>Actinopterygii</taxon>
        <taxon>Neopterygii</taxon>
        <taxon>Teleostei</taxon>
        <taxon>Protacanthopterygii</taxon>
        <taxon>Salmoniformes</taxon>
        <taxon>Salmonidae</taxon>
        <taxon>Salmoninae</taxon>
        <taxon>Salmo</taxon>
    </lineage>
</organism>
<accession>A0A673W2T2</accession>
<feature type="compositionally biased region" description="Pro residues" evidence="3">
    <location>
        <begin position="552"/>
        <end position="569"/>
    </location>
</feature>
<feature type="compositionally biased region" description="Polar residues" evidence="3">
    <location>
        <begin position="985"/>
        <end position="1006"/>
    </location>
</feature>
<feature type="compositionally biased region" description="Polar residues" evidence="3">
    <location>
        <begin position="298"/>
        <end position="323"/>
    </location>
</feature>
<dbReference type="Proteomes" id="UP000472277">
    <property type="component" value="Chromosome 5"/>
</dbReference>
<dbReference type="CDD" id="cd11816">
    <property type="entry name" value="SH3_Eve1_3"/>
    <property type="match status" value="1"/>
</dbReference>
<dbReference type="Pfam" id="PF14604">
    <property type="entry name" value="SH3_9"/>
    <property type="match status" value="1"/>
</dbReference>
<feature type="domain" description="SH3" evidence="4">
    <location>
        <begin position="1207"/>
        <end position="1266"/>
    </location>
</feature>
<sequence>MAEARRMEDEQQQSLRGEPRGEPVVRRQPPRPTNSSGERSERQKDHRLRNQQYTQKVEQTGEERRQNERERRTVETERRREAEGTLQFGQGPLSSIRAAIKKTTTRATSLSESNPRGRRRPEITILSAEPLVSNTWFPGASGGFPPPPPPAAQIWGSSIPPTIQPPPSYDEVIREKRQEQDQVLPLSSSSSSSPLCSVSTTTIATQTDTGSESSVPTRSHAPVQRGSVATRAPKPPRPSFPFISKPDDTPSRVDDTAGTATATVDPLLFLEDRPALHTNTPTSRHTEDTRPAAFHSDLLTSDPFSPLTFASGSQTDQWVQSSSVPPPHSIVALTTPSSPPLLHNRPRPHPRTKNSLRPIRREVKVQTLVRLGQTESEVTENQEVSYQEGKYLQELLDAFSSDDWGLPDHHSNDNSESDSEEEEEEEEDMSTLRARIQAFEQQQQAEDHGSHGDNGALLGRGRPEPRHRVQAPSKPAPPIAPKPSLATKTACKGVWQGGGSVAIAVNLTADTTTAQPKPSDPSPKPSDPSPKPIKTTLSTPVLAPVPALNPIVPIPAPRPLLPRKPPSEPQRPDRQAGQTEGTPPNPCPPPRPPVAPRTKPSVDLHSTNTRPSVAQKPTAMTSSGRASALPENRRPSLASKPSIQTLIPAPVQATPPTLAPSPTPNPAPVGSSPPAPVGSSPPAPVGSSPPAPNPAPVRSSPPATNPALVGSSPPAPVGSTPPAPNPAPVRSSPPATNPAPVGSSPPAPNPAPVGSSPPAPVRSTPPALPPAPVRSTPPALPPAPIQRKSPPVSTESEPPLPPRPQGGVKILPLRPPPIKTVPGRPPPPQAVSASSTTLANQQTPPQAVSASSTTLANQQTPPQAVSASSTTLANQQTPPQAVSTSSTALANQQTPPQAVSTSSTTLANQQTPPQAVSASSTTLANQQTPPQAVSASSTTLANQQTPPQAVSASSTTLANQQTPAQAVSAPSAISSNQPSPPQDVSAPSTTSANQQAVPTPSNQPQVQRAPKRGPPLPPRPKPGHPLYKNYMKQDVLVLLEKTDSAHDDCLLGEESGRVQGSHITVTTPLPDQSQPPNDQHNQSDPASDDKSQLKPPSEYKSQSEPPSILPSQTSVEKTQPVTAPVSGPRCVARFDYEGEEEDELTFSEGDVIALTEVIDQEWGRGQIHGRIGIFPLAFTEILEEPPPSAGLQPVVVTTKKTTESSDVPDQWVVALHDFSGQTAEDLWFQQGALIRVTQRVDADWTRGTLDGREGLFPTTFTQTCNTAQPMTGQPVARGVAKVLFDFSGESEDELSLKAGEVVTGVVTVDEEWYLGDAGGRRGLVPKNYLKLLPDSCK</sequence>
<dbReference type="InterPro" id="IPR036028">
    <property type="entry name" value="SH3-like_dom_sf"/>
</dbReference>
<evidence type="ECO:0000256" key="3">
    <source>
        <dbReference type="SAM" id="MobiDB-lite"/>
    </source>
</evidence>
<feature type="compositionally biased region" description="Basic and acidic residues" evidence="3">
    <location>
        <begin position="171"/>
        <end position="180"/>
    </location>
</feature>
<feature type="compositionally biased region" description="Basic and acidic residues" evidence="3">
    <location>
        <begin position="245"/>
        <end position="255"/>
    </location>
</feature>
<feature type="compositionally biased region" description="Low complexity" evidence="3">
    <location>
        <begin position="256"/>
        <end position="265"/>
    </location>
</feature>
<dbReference type="OMA" id="GFRESEN"/>
<dbReference type="SUPFAM" id="SSF50044">
    <property type="entry name" value="SH3-domain"/>
    <property type="match status" value="3"/>
</dbReference>
<name>A0A673W2T2_SALTR</name>
<dbReference type="InterPro" id="IPR001452">
    <property type="entry name" value="SH3_domain"/>
</dbReference>
<evidence type="ECO:0000313" key="5">
    <source>
        <dbReference type="Ensembl" id="ENSSTUP00000002501.1"/>
    </source>
</evidence>
<proteinExistence type="predicted"/>
<dbReference type="OrthoDB" id="27823at2759"/>
<feature type="compositionally biased region" description="Low complexity" evidence="3">
    <location>
        <begin position="183"/>
        <end position="199"/>
    </location>
</feature>
<keyword evidence="1 2" id="KW-0728">SH3 domain</keyword>
<feature type="compositionally biased region" description="Pro residues" evidence="3">
    <location>
        <begin position="657"/>
        <end position="695"/>
    </location>
</feature>
<dbReference type="InterPro" id="IPR050670">
    <property type="entry name" value="STAM"/>
</dbReference>
<dbReference type="GO" id="GO:0033565">
    <property type="term" value="C:ESCRT-0 complex"/>
    <property type="evidence" value="ECO:0007669"/>
    <property type="project" value="TreeGrafter"/>
</dbReference>
<evidence type="ECO:0000259" key="4">
    <source>
        <dbReference type="PROSITE" id="PS50002"/>
    </source>
</evidence>
<dbReference type="PRINTS" id="PR01217">
    <property type="entry name" value="PRICHEXTENSN"/>
</dbReference>
<protein>
    <submittedName>
        <fullName evidence="5">SH3 domain-containing protein 19-like</fullName>
    </submittedName>
</protein>
<dbReference type="PROSITE" id="PS50002">
    <property type="entry name" value="SH3"/>
    <property type="match status" value="3"/>
</dbReference>
<dbReference type="GeneID" id="115194743"/>
<feature type="compositionally biased region" description="Acidic residues" evidence="3">
    <location>
        <begin position="415"/>
        <end position="429"/>
    </location>
</feature>
<feature type="compositionally biased region" description="Pro residues" evidence="3">
    <location>
        <begin position="743"/>
        <end position="760"/>
    </location>
</feature>